<dbReference type="Pfam" id="PF14056">
    <property type="entry name" value="DUF4250"/>
    <property type="match status" value="1"/>
</dbReference>
<evidence type="ECO:0000313" key="2">
    <source>
        <dbReference type="Proteomes" id="UP001374893"/>
    </source>
</evidence>
<evidence type="ECO:0000313" key="1">
    <source>
        <dbReference type="EMBL" id="BCX48124.1"/>
    </source>
</evidence>
<name>A0ABN6H3A3_9BACT</name>
<keyword evidence="2" id="KW-1185">Reference proteome</keyword>
<reference evidence="1 2" key="1">
    <citation type="submission" date="2021-06" db="EMBL/GenBank/DDBJ databases">
        <title>Complete genome of Haloferula helveola possessing various polysaccharide degrading enzymes.</title>
        <authorList>
            <person name="Takami H."/>
            <person name="Huang C."/>
            <person name="Hamasaki K."/>
        </authorList>
    </citation>
    <scope>NUCLEOTIDE SEQUENCE [LARGE SCALE GENOMIC DNA]</scope>
    <source>
        <strain evidence="1 2">CN-1</strain>
    </source>
</reference>
<sequence>MAVRFLNSPQREWARAVRSATSPALPSGTLSAPFPPVKLQRFEEMDPHLLVGLVNTELRNVSESLDDLVKTHGIEQDKLVSRLADAGYDYRPEQRQFR</sequence>
<protein>
    <recommendedName>
        <fullName evidence="3">DUF4250 domain-containing protein</fullName>
    </recommendedName>
</protein>
<organism evidence="1 2">
    <name type="scientific">Haloferula helveola</name>
    <dbReference type="NCBI Taxonomy" id="490095"/>
    <lineage>
        <taxon>Bacteria</taxon>
        <taxon>Pseudomonadati</taxon>
        <taxon>Verrucomicrobiota</taxon>
        <taxon>Verrucomicrobiia</taxon>
        <taxon>Verrucomicrobiales</taxon>
        <taxon>Verrucomicrobiaceae</taxon>
        <taxon>Haloferula</taxon>
    </lineage>
</organism>
<dbReference type="EMBL" id="AP024702">
    <property type="protein sequence ID" value="BCX48124.1"/>
    <property type="molecule type" value="Genomic_DNA"/>
</dbReference>
<evidence type="ECO:0008006" key="3">
    <source>
        <dbReference type="Google" id="ProtNLM"/>
    </source>
</evidence>
<accession>A0ABN6H3A3</accession>
<gene>
    <name evidence="1" type="ORF">HAHE_20320</name>
</gene>
<proteinExistence type="predicted"/>
<dbReference type="Proteomes" id="UP001374893">
    <property type="component" value="Chromosome"/>
</dbReference>
<dbReference type="InterPro" id="IPR025346">
    <property type="entry name" value="DUF4250"/>
</dbReference>